<dbReference type="Proteomes" id="UP000320648">
    <property type="component" value="Unassembled WGS sequence"/>
</dbReference>
<evidence type="ECO:0000313" key="2">
    <source>
        <dbReference type="Proteomes" id="UP000320648"/>
    </source>
</evidence>
<comment type="caution">
    <text evidence="1">The sequence shown here is derived from an EMBL/GenBank/DDBJ whole genome shotgun (WGS) entry which is preliminary data.</text>
</comment>
<gene>
    <name evidence="1" type="ORF">FQN05_00180</name>
</gene>
<name>A0A558IZ62_9CORY</name>
<protein>
    <submittedName>
        <fullName evidence="1">Uncharacterized protein</fullName>
    </submittedName>
</protein>
<dbReference type="EMBL" id="VMTX01000001">
    <property type="protein sequence ID" value="TVU86681.1"/>
    <property type="molecule type" value="Genomic_DNA"/>
</dbReference>
<organism evidence="1 2">
    <name type="scientific">Corynebacterium aurimucosum</name>
    <dbReference type="NCBI Taxonomy" id="169292"/>
    <lineage>
        <taxon>Bacteria</taxon>
        <taxon>Bacillati</taxon>
        <taxon>Actinomycetota</taxon>
        <taxon>Actinomycetes</taxon>
        <taxon>Mycobacteriales</taxon>
        <taxon>Corynebacteriaceae</taxon>
        <taxon>Corynebacterium</taxon>
    </lineage>
</organism>
<sequence length="119" mass="13643">MMNAIAWTREATETEIADSILEAAGCTAENCVPNWDEDMPEAVWPINGSEEECLRIGKQANGLYCVRIFSMRFYPGHCQGIYGDEYRKENVALNQIEETIFQALKETNRINLREWPGEH</sequence>
<accession>A0A558IZ62</accession>
<dbReference type="AlphaFoldDB" id="A0A558IZ62"/>
<reference evidence="1 2" key="1">
    <citation type="submission" date="2019-07" db="EMBL/GenBank/DDBJ databases">
        <title>Draft genome of C. aurimucosum strain 15-4290.</title>
        <authorList>
            <person name="Pacheco L.G.C."/>
            <person name="Aguiar E.R.G.R."/>
            <person name="Navas J."/>
            <person name="Santos C.S."/>
            <person name="Rocha D.J.P.G."/>
        </authorList>
    </citation>
    <scope>NUCLEOTIDE SEQUENCE [LARGE SCALE GENOMIC DNA]</scope>
    <source>
        <strain evidence="1 2">15-4290</strain>
    </source>
</reference>
<proteinExistence type="predicted"/>
<dbReference type="RefSeq" id="WP_049156851.1">
    <property type="nucleotide sequence ID" value="NZ_JUMN01000089.1"/>
</dbReference>
<evidence type="ECO:0000313" key="1">
    <source>
        <dbReference type="EMBL" id="TVU86681.1"/>
    </source>
</evidence>